<dbReference type="GeneID" id="36514767"/>
<keyword evidence="5 6" id="KW-0067">ATP-binding</keyword>
<evidence type="ECO:0000256" key="6">
    <source>
        <dbReference type="PROSITE-ProRule" id="PRU10141"/>
    </source>
</evidence>
<evidence type="ECO:0000256" key="4">
    <source>
        <dbReference type="ARBA" id="ARBA00022777"/>
    </source>
</evidence>
<dbReference type="FunFam" id="1.10.510.10:FF:000571">
    <property type="entry name" value="Maternal embryonic leucine zipper kinase"/>
    <property type="match status" value="1"/>
</dbReference>
<dbReference type="PROSITE" id="PS50011">
    <property type="entry name" value="PROTEIN_KINASE_DOM"/>
    <property type="match status" value="1"/>
</dbReference>
<feature type="binding site" evidence="6">
    <location>
        <position position="83"/>
    </location>
    <ligand>
        <name>ATP</name>
        <dbReference type="ChEBI" id="CHEBI:30616"/>
    </ligand>
</feature>
<keyword evidence="3 6" id="KW-0547">Nucleotide-binding</keyword>
<dbReference type="InterPro" id="IPR000719">
    <property type="entry name" value="Prot_kinase_dom"/>
</dbReference>
<dbReference type="RefSeq" id="XP_024663344.1">
    <property type="nucleotide sequence ID" value="XM_024807576.1"/>
</dbReference>
<dbReference type="SUPFAM" id="SSF56112">
    <property type="entry name" value="Protein kinase-like (PK-like)"/>
    <property type="match status" value="1"/>
</dbReference>
<comment type="caution">
    <text evidence="9">The sequence shown here is derived from an EMBL/GenBank/DDBJ whole genome shotgun (WGS) entry which is preliminary data.</text>
</comment>
<dbReference type="SMART" id="SM00220">
    <property type="entry name" value="S_TKc"/>
    <property type="match status" value="1"/>
</dbReference>
<keyword evidence="10" id="KW-1185">Reference proteome</keyword>
<dbReference type="GO" id="GO:0004674">
    <property type="term" value="F:protein serine/threonine kinase activity"/>
    <property type="evidence" value="ECO:0007669"/>
    <property type="project" value="UniProtKB-KW"/>
</dbReference>
<dbReference type="Gene3D" id="1.10.510.10">
    <property type="entry name" value="Transferase(Phosphotransferase) domain 1"/>
    <property type="match status" value="1"/>
</dbReference>
<dbReference type="InterPro" id="IPR008271">
    <property type="entry name" value="Ser/Thr_kinase_AS"/>
</dbReference>
<dbReference type="EMBL" id="NDIQ01000001">
    <property type="protein sequence ID" value="PRT53398.1"/>
    <property type="molecule type" value="Genomic_DNA"/>
</dbReference>
<evidence type="ECO:0000256" key="5">
    <source>
        <dbReference type="ARBA" id="ARBA00022840"/>
    </source>
</evidence>
<dbReference type="GO" id="GO:0005634">
    <property type="term" value="C:nucleus"/>
    <property type="evidence" value="ECO:0007669"/>
    <property type="project" value="TreeGrafter"/>
</dbReference>
<evidence type="ECO:0000313" key="9">
    <source>
        <dbReference type="EMBL" id="PRT53398.1"/>
    </source>
</evidence>
<name>A0A2T0FEH0_9ASCO</name>
<dbReference type="GO" id="GO:0005524">
    <property type="term" value="F:ATP binding"/>
    <property type="evidence" value="ECO:0007669"/>
    <property type="project" value="UniProtKB-UniRule"/>
</dbReference>
<dbReference type="PANTHER" id="PTHR24345">
    <property type="entry name" value="SERINE/THREONINE-PROTEIN KINASE PLK"/>
    <property type="match status" value="1"/>
</dbReference>
<reference evidence="9 10" key="1">
    <citation type="submission" date="2017-04" db="EMBL/GenBank/DDBJ databases">
        <title>Genome sequencing of [Candida] sorbophila.</title>
        <authorList>
            <person name="Ahn J.O."/>
        </authorList>
    </citation>
    <scope>NUCLEOTIDE SEQUENCE [LARGE SCALE GENOMIC DNA]</scope>
    <source>
        <strain evidence="9 10">DS02</strain>
    </source>
</reference>
<feature type="domain" description="Protein kinase" evidence="8">
    <location>
        <begin position="55"/>
        <end position="309"/>
    </location>
</feature>
<evidence type="ECO:0000256" key="2">
    <source>
        <dbReference type="ARBA" id="ARBA00022679"/>
    </source>
</evidence>
<evidence type="ECO:0000256" key="3">
    <source>
        <dbReference type="ARBA" id="ARBA00022741"/>
    </source>
</evidence>
<organism evidence="9 10">
    <name type="scientific">Wickerhamiella sorbophila</name>
    <dbReference type="NCBI Taxonomy" id="45607"/>
    <lineage>
        <taxon>Eukaryota</taxon>
        <taxon>Fungi</taxon>
        <taxon>Dikarya</taxon>
        <taxon>Ascomycota</taxon>
        <taxon>Saccharomycotina</taxon>
        <taxon>Dipodascomycetes</taxon>
        <taxon>Dipodascales</taxon>
        <taxon>Trichomonascaceae</taxon>
        <taxon>Wickerhamiella</taxon>
    </lineage>
</organism>
<evidence type="ECO:0000256" key="7">
    <source>
        <dbReference type="RuleBase" id="RU000304"/>
    </source>
</evidence>
<protein>
    <submittedName>
        <fullName evidence="9">Serine/threonine-protein kinase plo1</fullName>
    </submittedName>
</protein>
<gene>
    <name evidence="9" type="ORF">B9G98_01018</name>
</gene>
<evidence type="ECO:0000256" key="1">
    <source>
        <dbReference type="ARBA" id="ARBA00022527"/>
    </source>
</evidence>
<dbReference type="InterPro" id="IPR011009">
    <property type="entry name" value="Kinase-like_dom_sf"/>
</dbReference>
<dbReference type="PROSITE" id="PS00108">
    <property type="entry name" value="PROTEIN_KINASE_ST"/>
    <property type="match status" value="1"/>
</dbReference>
<dbReference type="OrthoDB" id="408964at2759"/>
<comment type="similarity">
    <text evidence="7">Belongs to the protein kinase superfamily.</text>
</comment>
<dbReference type="InterPro" id="IPR017441">
    <property type="entry name" value="Protein_kinase_ATP_BS"/>
</dbReference>
<keyword evidence="2" id="KW-0808">Transferase</keyword>
<dbReference type="Pfam" id="PF00069">
    <property type="entry name" value="Pkinase"/>
    <property type="match status" value="1"/>
</dbReference>
<proteinExistence type="inferred from homology"/>
<dbReference type="PROSITE" id="PS00107">
    <property type="entry name" value="PROTEIN_KINASE_ATP"/>
    <property type="match status" value="1"/>
</dbReference>
<keyword evidence="1 7" id="KW-0723">Serine/threonine-protein kinase</keyword>
<sequence length="370" mass="42029">MRLTVNDGQFKQDSSAGTEKLNIVRRRAQISSEVNYAPPAPPPPRILRGPCDEVFLRFELLGNGATSKCYRVEQLHKSQLAMKVIPRQSLDSDTNRRNLNREILITSRLKHARIVGFQSYFYDCVNVYICLEFCPYGSLSQLIKSRKGLTESEACFLMANITRGMEYLHKNLVFHRDIKPGNILLDSEMRPKIADFGLAVVLPNATSKVTSFAGTPCYMAPEVIVKPRYYGMAADIWSVGTVLFTMVFGRSPFAGRHISSIYRQVAKADIQFPSTKTYSEELESLICGILQLNPGDRPSWGEILSHSWFTTNYVSRIPCNIYHTPMSSKPLNPAFHFERFMSQTESSIYSSADLYRDYCLKQLHDPVIIH</sequence>
<dbReference type="STRING" id="45607.A0A2T0FEH0"/>
<evidence type="ECO:0000259" key="8">
    <source>
        <dbReference type="PROSITE" id="PS50011"/>
    </source>
</evidence>
<dbReference type="PANTHER" id="PTHR24345:SF0">
    <property type="entry name" value="CELL CYCLE SERINE_THREONINE-PROTEIN KINASE CDC5_MSD2"/>
    <property type="match status" value="1"/>
</dbReference>
<dbReference type="AlphaFoldDB" id="A0A2T0FEH0"/>
<keyword evidence="4 9" id="KW-0418">Kinase</keyword>
<evidence type="ECO:0000313" key="10">
    <source>
        <dbReference type="Proteomes" id="UP000238350"/>
    </source>
</evidence>
<accession>A0A2T0FEH0</accession>
<dbReference type="Proteomes" id="UP000238350">
    <property type="component" value="Unassembled WGS sequence"/>
</dbReference>